<dbReference type="GO" id="GO:0009507">
    <property type="term" value="C:chloroplast"/>
    <property type="evidence" value="ECO:0007669"/>
    <property type="project" value="TreeGrafter"/>
</dbReference>
<sequence>MSAPAPSHLSGCTKLSVGRRPFQAAAGVQYLSGVREIPSKYKGVLLDQFGVLHDGKVAYPGAVDAVRHMAAQGLKLFILSNSSRRSEGALGKIGKLGFNPDWFVGVMTSGEIAHRRIGAAEGPFWSSLGRKCLHFTWSTRGVVPIAPLDLEIVDRPEDADFAFAHGTEAMGRGDGIGPVDTSIEEMNGLLQRCAVKGGVPLVIANPDVVTVSGSGLVPMPGTLARTYAAMGGQVQLTGKPDAIVYEEAMRMLDLPADEVLGVGDSIEHDIQGANSAGVDSIFVVGGIHGKELENVDLKQLEESAVFQELCREHQAHPNYAMPCLQL</sequence>
<dbReference type="Proteomes" id="UP001485043">
    <property type="component" value="Unassembled WGS sequence"/>
</dbReference>
<gene>
    <name evidence="1" type="ORF">WJX84_005137</name>
</gene>
<proteinExistence type="predicted"/>
<dbReference type="AlphaFoldDB" id="A0AAW1TA51"/>
<dbReference type="PANTHER" id="PTHR19288:SF90">
    <property type="entry name" value="OS08G0542600 PROTEIN"/>
    <property type="match status" value="1"/>
</dbReference>
<dbReference type="GO" id="GO:0016791">
    <property type="term" value="F:phosphatase activity"/>
    <property type="evidence" value="ECO:0007669"/>
    <property type="project" value="TreeGrafter"/>
</dbReference>
<evidence type="ECO:0000313" key="1">
    <source>
        <dbReference type="EMBL" id="KAK9866666.1"/>
    </source>
</evidence>
<evidence type="ECO:0000313" key="2">
    <source>
        <dbReference type="Proteomes" id="UP001485043"/>
    </source>
</evidence>
<dbReference type="InterPro" id="IPR023214">
    <property type="entry name" value="HAD_sf"/>
</dbReference>
<dbReference type="Pfam" id="PF13242">
    <property type="entry name" value="Hydrolase_like"/>
    <property type="match status" value="1"/>
</dbReference>
<organism evidence="1 2">
    <name type="scientific">Apatococcus fuscideae</name>
    <dbReference type="NCBI Taxonomy" id="2026836"/>
    <lineage>
        <taxon>Eukaryota</taxon>
        <taxon>Viridiplantae</taxon>
        <taxon>Chlorophyta</taxon>
        <taxon>core chlorophytes</taxon>
        <taxon>Trebouxiophyceae</taxon>
        <taxon>Chlorellales</taxon>
        <taxon>Chlorellaceae</taxon>
        <taxon>Apatococcus</taxon>
    </lineage>
</organism>
<dbReference type="SUPFAM" id="SSF56784">
    <property type="entry name" value="HAD-like"/>
    <property type="match status" value="1"/>
</dbReference>
<dbReference type="Pfam" id="PF13344">
    <property type="entry name" value="Hydrolase_6"/>
    <property type="match status" value="1"/>
</dbReference>
<accession>A0AAW1TA51</accession>
<reference evidence="1 2" key="1">
    <citation type="journal article" date="2024" name="Nat. Commun.">
        <title>Phylogenomics reveals the evolutionary origins of lichenization in chlorophyte algae.</title>
        <authorList>
            <person name="Puginier C."/>
            <person name="Libourel C."/>
            <person name="Otte J."/>
            <person name="Skaloud P."/>
            <person name="Haon M."/>
            <person name="Grisel S."/>
            <person name="Petersen M."/>
            <person name="Berrin J.G."/>
            <person name="Delaux P.M."/>
            <person name="Dal Grande F."/>
            <person name="Keller J."/>
        </authorList>
    </citation>
    <scope>NUCLEOTIDE SEQUENCE [LARGE SCALE GENOMIC DNA]</scope>
    <source>
        <strain evidence="1 2">SAG 2523</strain>
    </source>
</reference>
<comment type="caution">
    <text evidence="1">The sequence shown here is derived from an EMBL/GenBank/DDBJ whole genome shotgun (WGS) entry which is preliminary data.</text>
</comment>
<dbReference type="InterPro" id="IPR006357">
    <property type="entry name" value="HAD-SF_hydro_IIA"/>
</dbReference>
<protein>
    <submittedName>
        <fullName evidence="1">Uncharacterized protein</fullName>
    </submittedName>
</protein>
<dbReference type="EMBL" id="JALJOV010000142">
    <property type="protein sequence ID" value="KAK9866666.1"/>
    <property type="molecule type" value="Genomic_DNA"/>
</dbReference>
<dbReference type="Gene3D" id="3.40.50.1000">
    <property type="entry name" value="HAD superfamily/HAD-like"/>
    <property type="match status" value="2"/>
</dbReference>
<keyword evidence="2" id="KW-1185">Reference proteome</keyword>
<dbReference type="PANTHER" id="PTHR19288">
    <property type="entry name" value="4-NITROPHENYLPHOSPHATASE-RELATED"/>
    <property type="match status" value="1"/>
</dbReference>
<dbReference type="NCBIfam" id="TIGR01459">
    <property type="entry name" value="HAD-SF-IIA-hyp4"/>
    <property type="match status" value="1"/>
</dbReference>
<dbReference type="InterPro" id="IPR036412">
    <property type="entry name" value="HAD-like_sf"/>
</dbReference>
<dbReference type="InterPro" id="IPR006356">
    <property type="entry name" value="HAD-SF_hydro_IIA_hyp3"/>
</dbReference>
<name>A0AAW1TA51_9CHLO</name>